<reference evidence="1 2" key="1">
    <citation type="submission" date="2018-04" db="EMBL/GenBank/DDBJ databases">
        <title>Sphingobacterium sp. M46 Genome.</title>
        <authorList>
            <person name="Cheng J."/>
            <person name="Li Y."/>
        </authorList>
    </citation>
    <scope>NUCLEOTIDE SEQUENCE [LARGE SCALE GENOMIC DNA]</scope>
    <source>
        <strain evidence="1 2">M46</strain>
    </source>
</reference>
<protein>
    <submittedName>
        <fullName evidence="1">Uncharacterized protein</fullName>
    </submittedName>
</protein>
<dbReference type="Proteomes" id="UP000250831">
    <property type="component" value="Unassembled WGS sequence"/>
</dbReference>
<sequence length="228" mass="26321">MFNFFKRNSLSSHDLVFLKCIVECLPDKYSYLKPQVTEDFIIGKKINKHGALGAYVFTLNAKLESHFLNTNLPEYFIIKDIRVFDTKLKRYNIVEFDILQGMLAGYYLNGNIKDLDLSKIDTSHIKEKNFKDQDKNNLRMILGGSYDEVVKLLDLKSTFHINVSEGDFYVINDFGDGNYLAINSQGAIYGLIHDPYEIQKIFDSPEALLNGLKKGTFNPELYYQKKVK</sequence>
<proteinExistence type="predicted"/>
<organism evidence="1 2">
    <name type="scientific">Sphingobacterium athyrii</name>
    <dbReference type="NCBI Taxonomy" id="2152717"/>
    <lineage>
        <taxon>Bacteria</taxon>
        <taxon>Pseudomonadati</taxon>
        <taxon>Bacteroidota</taxon>
        <taxon>Sphingobacteriia</taxon>
        <taxon>Sphingobacteriales</taxon>
        <taxon>Sphingobacteriaceae</taxon>
        <taxon>Sphingobacterium</taxon>
    </lineage>
</organism>
<gene>
    <name evidence="1" type="ORF">DCO56_28800</name>
</gene>
<dbReference type="AlphaFoldDB" id="A0A363NJX1"/>
<accession>A0A363NJX1</accession>
<evidence type="ECO:0000313" key="2">
    <source>
        <dbReference type="Proteomes" id="UP000250831"/>
    </source>
</evidence>
<dbReference type="RefSeq" id="WP_108637125.1">
    <property type="nucleotide sequence ID" value="NZ_QCXX01000014.1"/>
</dbReference>
<dbReference type="OrthoDB" id="665151at2"/>
<comment type="caution">
    <text evidence="1">The sequence shown here is derived from an EMBL/GenBank/DDBJ whole genome shotgun (WGS) entry which is preliminary data.</text>
</comment>
<keyword evidence="2" id="KW-1185">Reference proteome</keyword>
<name>A0A363NJX1_9SPHI</name>
<dbReference type="EMBL" id="QCXX01000014">
    <property type="protein sequence ID" value="PUV21065.1"/>
    <property type="molecule type" value="Genomic_DNA"/>
</dbReference>
<evidence type="ECO:0000313" key="1">
    <source>
        <dbReference type="EMBL" id="PUV21065.1"/>
    </source>
</evidence>